<dbReference type="GO" id="GO:0000271">
    <property type="term" value="P:polysaccharide biosynthetic process"/>
    <property type="evidence" value="ECO:0007669"/>
    <property type="project" value="TreeGrafter"/>
</dbReference>
<dbReference type="EC" id="5.1.3.13" evidence="3 7"/>
<proteinExistence type="inferred from homology"/>
<name>A0A2D2DL01_9BURK</name>
<dbReference type="UniPathway" id="UPA00124"/>
<dbReference type="GO" id="GO:0019305">
    <property type="term" value="P:dTDP-rhamnose biosynthetic process"/>
    <property type="evidence" value="ECO:0007669"/>
    <property type="project" value="UniProtKB-UniRule"/>
</dbReference>
<evidence type="ECO:0000256" key="6">
    <source>
        <dbReference type="PIRSR" id="PIRSR600888-3"/>
    </source>
</evidence>
<dbReference type="NCBIfam" id="TIGR01221">
    <property type="entry name" value="rmlC"/>
    <property type="match status" value="1"/>
</dbReference>
<comment type="pathway">
    <text evidence="7">Carbohydrate biosynthesis; dTDP-L-rhamnose biosynthesis.</text>
</comment>
<evidence type="ECO:0000256" key="1">
    <source>
        <dbReference type="ARBA" id="ARBA00001298"/>
    </source>
</evidence>
<dbReference type="InterPro" id="IPR011051">
    <property type="entry name" value="RmlC_Cupin_sf"/>
</dbReference>
<evidence type="ECO:0000256" key="4">
    <source>
        <dbReference type="ARBA" id="ARBA00019595"/>
    </source>
</evidence>
<evidence type="ECO:0000256" key="5">
    <source>
        <dbReference type="PIRSR" id="PIRSR600888-1"/>
    </source>
</evidence>
<comment type="catalytic activity">
    <reaction evidence="1 7">
        <text>dTDP-4-dehydro-6-deoxy-alpha-D-glucose = dTDP-4-dehydro-beta-L-rhamnose</text>
        <dbReference type="Rhea" id="RHEA:16969"/>
        <dbReference type="ChEBI" id="CHEBI:57649"/>
        <dbReference type="ChEBI" id="CHEBI:62830"/>
        <dbReference type="EC" id="5.1.3.13"/>
    </reaction>
</comment>
<dbReference type="Gene3D" id="2.60.120.10">
    <property type="entry name" value="Jelly Rolls"/>
    <property type="match status" value="1"/>
</dbReference>
<dbReference type="SUPFAM" id="SSF51182">
    <property type="entry name" value="RmlC-like cupins"/>
    <property type="match status" value="1"/>
</dbReference>
<dbReference type="GO" id="GO:0005829">
    <property type="term" value="C:cytosol"/>
    <property type="evidence" value="ECO:0007669"/>
    <property type="project" value="TreeGrafter"/>
</dbReference>
<keyword evidence="9" id="KW-1185">Reference proteome</keyword>
<dbReference type="AlphaFoldDB" id="A0A2D2DL01"/>
<evidence type="ECO:0000256" key="7">
    <source>
        <dbReference type="RuleBase" id="RU364069"/>
    </source>
</evidence>
<feature type="active site" description="Proton donor" evidence="5">
    <location>
        <position position="132"/>
    </location>
</feature>
<dbReference type="PANTHER" id="PTHR21047">
    <property type="entry name" value="DTDP-6-DEOXY-D-GLUCOSE-3,5 EPIMERASE"/>
    <property type="match status" value="1"/>
</dbReference>
<feature type="site" description="Participates in a stacking interaction with the thymidine ring of dTDP-4-oxo-6-deoxyglucose" evidence="6">
    <location>
        <position position="138"/>
    </location>
</feature>
<dbReference type="EMBL" id="CP024608">
    <property type="protein sequence ID" value="ATQ75666.1"/>
    <property type="molecule type" value="Genomic_DNA"/>
</dbReference>
<dbReference type="GO" id="GO:0008830">
    <property type="term" value="F:dTDP-4-dehydrorhamnose 3,5-epimerase activity"/>
    <property type="evidence" value="ECO:0007669"/>
    <property type="project" value="UniProtKB-UniRule"/>
</dbReference>
<dbReference type="OrthoDB" id="9800680at2"/>
<evidence type="ECO:0000256" key="3">
    <source>
        <dbReference type="ARBA" id="ARBA00012098"/>
    </source>
</evidence>
<dbReference type="InterPro" id="IPR000888">
    <property type="entry name" value="RmlC-like"/>
</dbReference>
<dbReference type="Proteomes" id="UP000229897">
    <property type="component" value="Chromosome"/>
</dbReference>
<dbReference type="CDD" id="cd00438">
    <property type="entry name" value="cupin_RmlC"/>
    <property type="match status" value="1"/>
</dbReference>
<evidence type="ECO:0000256" key="2">
    <source>
        <dbReference type="ARBA" id="ARBA00001997"/>
    </source>
</evidence>
<feature type="active site" description="Proton acceptor" evidence="5">
    <location>
        <position position="62"/>
    </location>
</feature>
<protein>
    <recommendedName>
        <fullName evidence="4 7">dTDP-4-dehydrorhamnose 3,5-epimerase</fullName>
        <ecNumber evidence="3 7">5.1.3.13</ecNumber>
    </recommendedName>
    <alternativeName>
        <fullName evidence="7">Thymidine diphospho-4-keto-rhamnose 3,5-epimerase</fullName>
    </alternativeName>
</protein>
<evidence type="ECO:0000313" key="8">
    <source>
        <dbReference type="EMBL" id="ATQ75666.1"/>
    </source>
</evidence>
<reference evidence="8" key="1">
    <citation type="submission" date="2017-10" db="EMBL/GenBank/DDBJ databases">
        <title>Massilia psychrophilum sp. nov., a novel purple-pigmented bacterium isolated from Tianshan glacier, Xinjiang Municipality, China.</title>
        <authorList>
            <person name="Wang H."/>
        </authorList>
    </citation>
    <scope>NUCLEOTIDE SEQUENCE [LARGE SCALE GENOMIC DNA]</scope>
    <source>
        <strain evidence="8">B2</strain>
    </source>
</reference>
<organism evidence="8 9">
    <name type="scientific">Massilia violaceinigra</name>
    <dbReference type="NCBI Taxonomy" id="2045208"/>
    <lineage>
        <taxon>Bacteria</taxon>
        <taxon>Pseudomonadati</taxon>
        <taxon>Pseudomonadota</taxon>
        <taxon>Betaproteobacteria</taxon>
        <taxon>Burkholderiales</taxon>
        <taxon>Oxalobacteraceae</taxon>
        <taxon>Telluria group</taxon>
        <taxon>Massilia</taxon>
    </lineage>
</organism>
<dbReference type="PANTHER" id="PTHR21047:SF2">
    <property type="entry name" value="THYMIDINE DIPHOSPHO-4-KETO-RHAMNOSE 3,5-EPIMERASE"/>
    <property type="match status" value="1"/>
</dbReference>
<comment type="function">
    <text evidence="2 7">Catalyzes the epimerization of the C3' and C5'positions of dTDP-6-deoxy-D-xylo-4-hexulose, forming dTDP-6-deoxy-L-lyxo-4-hexulose.</text>
</comment>
<gene>
    <name evidence="8" type="primary">rfbC</name>
    <name evidence="8" type="ORF">CR152_14870</name>
</gene>
<comment type="similarity">
    <text evidence="7">Belongs to the dTDP-4-dehydrorhamnose 3,5-epimerase family.</text>
</comment>
<accession>A0A2D2DL01</accession>
<dbReference type="InterPro" id="IPR014710">
    <property type="entry name" value="RmlC-like_jellyroll"/>
</dbReference>
<sequence>MQFHPTPLAGAFLIDIEPVEDQRGLFARTVCEDEFARHGLVGRFVQQSVSWNPHAGTLRGLHFQIAPDQEIKLVRVTRGAIFDAIVDLRPGSATYGKAFHTELSAGNRRQLYIPAGMAHGFQSLEADTEVLYQMSAPFRPASARGLRWDDPALNIPWPVCASRKISDNDRAWPTLAARTLALTLNL</sequence>
<keyword evidence="7" id="KW-0413">Isomerase</keyword>
<evidence type="ECO:0000313" key="9">
    <source>
        <dbReference type="Proteomes" id="UP000229897"/>
    </source>
</evidence>
<dbReference type="RefSeq" id="WP_099875623.1">
    <property type="nucleotide sequence ID" value="NZ_CP024608.1"/>
</dbReference>
<dbReference type="KEGG" id="mass:CR152_14870"/>
<dbReference type="Pfam" id="PF00908">
    <property type="entry name" value="dTDP_sugar_isom"/>
    <property type="match status" value="1"/>
</dbReference>
<comment type="subunit">
    <text evidence="7">Homodimer.</text>
</comment>